<accession>A0A8T5UP65</accession>
<dbReference type="EMBL" id="JAIOUQ010000005">
    <property type="protein sequence ID" value="MBZ2165434.1"/>
    <property type="molecule type" value="Genomic_DNA"/>
</dbReference>
<proteinExistence type="predicted"/>
<comment type="caution">
    <text evidence="1">The sequence shown here is derived from an EMBL/GenBank/DDBJ whole genome shotgun (WGS) entry which is preliminary data.</text>
</comment>
<protein>
    <submittedName>
        <fullName evidence="1">DUF3892 domain-containing protein</fullName>
    </submittedName>
</protein>
<evidence type="ECO:0000313" key="2">
    <source>
        <dbReference type="Proteomes" id="UP000825933"/>
    </source>
</evidence>
<dbReference type="AlphaFoldDB" id="A0A8T5UP65"/>
<keyword evidence="2" id="KW-1185">Reference proteome</keyword>
<dbReference type="Proteomes" id="UP000825933">
    <property type="component" value="Unassembled WGS sequence"/>
</dbReference>
<dbReference type="RefSeq" id="WP_223791065.1">
    <property type="nucleotide sequence ID" value="NZ_JAIOUQ010000005.1"/>
</dbReference>
<evidence type="ECO:0000313" key="1">
    <source>
        <dbReference type="EMBL" id="MBZ2165434.1"/>
    </source>
</evidence>
<sequence length="99" mass="11303">MVDKVDYWISEVCYKDNHIESVRIYKDSEVVYGLEKTWTVTAVIDSINKGYNIGTMIKKDGRWCGGAIVEVVNIGGTEYIRTDRDSSTEDNLENLPKFC</sequence>
<organism evidence="1 2">
    <name type="scientific">Methanobacterium spitsbergense</name>
    <dbReference type="NCBI Taxonomy" id="2874285"/>
    <lineage>
        <taxon>Archaea</taxon>
        <taxon>Methanobacteriati</taxon>
        <taxon>Methanobacteriota</taxon>
        <taxon>Methanomada group</taxon>
        <taxon>Methanobacteria</taxon>
        <taxon>Methanobacteriales</taxon>
        <taxon>Methanobacteriaceae</taxon>
        <taxon>Methanobacterium</taxon>
    </lineage>
</organism>
<gene>
    <name evidence="1" type="ORF">K8N75_05200</name>
</gene>
<name>A0A8T5UP65_9EURY</name>
<dbReference type="InterPro" id="IPR024997">
    <property type="entry name" value="DUF3892"/>
</dbReference>
<reference evidence="2" key="1">
    <citation type="journal article" date="2022" name="Microbiol. Resour. Announc.">
        <title>Draft Genome Sequence of a Methanogenic Archaeon from West Spitsbergen Permafrost.</title>
        <authorList>
            <person name="Trubitsyn V."/>
            <person name="Rivkina E."/>
            <person name="Shcherbakova V."/>
        </authorList>
    </citation>
    <scope>NUCLEOTIDE SEQUENCE [LARGE SCALE GENOMIC DNA]</scope>
    <source>
        <strain evidence="2">VT</strain>
    </source>
</reference>
<dbReference type="Pfam" id="PF13031">
    <property type="entry name" value="DUF3892"/>
    <property type="match status" value="1"/>
</dbReference>